<evidence type="ECO:0000259" key="2">
    <source>
        <dbReference type="Pfam" id="PF02698"/>
    </source>
</evidence>
<evidence type="ECO:0000313" key="5">
    <source>
        <dbReference type="Proteomes" id="UP000325576"/>
    </source>
</evidence>
<dbReference type="GO" id="GO:0000270">
    <property type="term" value="P:peptidoglycan metabolic process"/>
    <property type="evidence" value="ECO:0007669"/>
    <property type="project" value="TreeGrafter"/>
</dbReference>
<proteinExistence type="predicted"/>
<keyword evidence="1" id="KW-0472">Membrane</keyword>
<dbReference type="AlphaFoldDB" id="A0A0C2W8J2"/>
<name>A0A0C2W8J2_RHOER</name>
<dbReference type="RefSeq" id="WP_019746084.1">
    <property type="nucleotide sequence ID" value="NZ_BHXB01000001.1"/>
</dbReference>
<dbReference type="InterPro" id="IPR051599">
    <property type="entry name" value="Cell_Envelope_Assoc"/>
</dbReference>
<feature type="transmembrane region" description="Helical" evidence="1">
    <location>
        <begin position="27"/>
        <end position="43"/>
    </location>
</feature>
<dbReference type="Gene3D" id="3.40.50.620">
    <property type="entry name" value="HUPs"/>
    <property type="match status" value="1"/>
</dbReference>
<evidence type="ECO:0000256" key="1">
    <source>
        <dbReference type="SAM" id="Phobius"/>
    </source>
</evidence>
<reference evidence="4 6" key="2">
    <citation type="submission" date="2020-12" db="EMBL/GenBank/DDBJ databases">
        <title>Draft genome sequence of furan degrading bacterial strain FUR100.</title>
        <authorList>
            <person name="Woiski C."/>
        </authorList>
    </citation>
    <scope>NUCLEOTIDE SEQUENCE [LARGE SCALE GENOMIC DNA]</scope>
    <source>
        <strain evidence="4 6">FUR100</strain>
    </source>
</reference>
<dbReference type="PANTHER" id="PTHR30336:SF4">
    <property type="entry name" value="ENVELOPE BIOGENESIS FACTOR ELYC"/>
    <property type="match status" value="1"/>
</dbReference>
<dbReference type="GO" id="GO:0043164">
    <property type="term" value="P:Gram-negative-bacterium-type cell wall biogenesis"/>
    <property type="evidence" value="ECO:0007669"/>
    <property type="project" value="TreeGrafter"/>
</dbReference>
<dbReference type="PANTHER" id="PTHR30336">
    <property type="entry name" value="INNER MEMBRANE PROTEIN, PROBABLE PERMEASE"/>
    <property type="match status" value="1"/>
</dbReference>
<feature type="domain" description="DUF218" evidence="2">
    <location>
        <begin position="158"/>
        <end position="303"/>
    </location>
</feature>
<evidence type="ECO:0000313" key="4">
    <source>
        <dbReference type="EMBL" id="MBH5146878.1"/>
    </source>
</evidence>
<keyword evidence="1" id="KW-0812">Transmembrane</keyword>
<sequence>MILLLIGLALLGFCGYRFRQDRRRLSNGVYLLLGVIFTGLWMLQSGAPGTEIPSFVIATIALLSPLLVLLLAGFLIVNGVTMLRREGFSVANLLSLVAGLGLLVPYVLLASALLTQRYWLAVVLGSFSLVASYLGFLFTSFLLYSYVYGRQKYQPGMDAIVVHGAGLSGADVTPLLASRLDKAADVFRAEVREGRSPLLVVSGGKGSDEVVSEAEAMCVYLVDHGIPRENVMLEDRSTTTLENLEYTRDLLRADTTKPRMVLVTSNFHILRTATFARSLDLDAEVIGSHTARYYLPSAILREFAAVTVEHKWLNGTVCLILAALPPLVVWAAGGIA</sequence>
<evidence type="ECO:0000313" key="6">
    <source>
        <dbReference type="Proteomes" id="UP000627573"/>
    </source>
</evidence>
<reference evidence="3 5" key="1">
    <citation type="journal article" date="2017" name="Poromechanics V (2013)">
        <title>Genomic Characterization of the Arsenic-Tolerant Actinobacterium, &lt;i&gt;Rhodococcus erythropolis&lt;/i&gt; S43.</title>
        <authorList>
            <person name="Retamal-Morales G."/>
            <person name="Mehnert M."/>
            <person name="Schwabe R."/>
            <person name="Tischler D."/>
            <person name="Schloemann M."/>
            <person name="Levican G.J."/>
        </authorList>
    </citation>
    <scope>NUCLEOTIDE SEQUENCE [LARGE SCALE GENOMIC DNA]</scope>
    <source>
        <strain evidence="3 5">S43</strain>
    </source>
</reference>
<organism evidence="4 6">
    <name type="scientific">Rhodococcus erythropolis</name>
    <name type="common">Arthrobacter picolinophilus</name>
    <dbReference type="NCBI Taxonomy" id="1833"/>
    <lineage>
        <taxon>Bacteria</taxon>
        <taxon>Bacillati</taxon>
        <taxon>Actinomycetota</taxon>
        <taxon>Actinomycetes</taxon>
        <taxon>Mycobacteriales</taxon>
        <taxon>Nocardiaceae</taxon>
        <taxon>Rhodococcus</taxon>
        <taxon>Rhodococcus erythropolis group</taxon>
    </lineage>
</organism>
<dbReference type="Proteomes" id="UP000627573">
    <property type="component" value="Unassembled WGS sequence"/>
</dbReference>
<dbReference type="InterPro" id="IPR003848">
    <property type="entry name" value="DUF218"/>
</dbReference>
<keyword evidence="6" id="KW-1185">Reference proteome</keyword>
<feature type="transmembrane region" description="Helical" evidence="1">
    <location>
        <begin position="89"/>
        <end position="109"/>
    </location>
</feature>
<dbReference type="EMBL" id="MRBO01000636">
    <property type="protein sequence ID" value="KAB2582817.1"/>
    <property type="molecule type" value="Genomic_DNA"/>
</dbReference>
<accession>A0A0C2W8J2</accession>
<feature type="transmembrane region" description="Helical" evidence="1">
    <location>
        <begin position="118"/>
        <end position="147"/>
    </location>
</feature>
<dbReference type="KEGG" id="reb:XU06_28585"/>
<dbReference type="GO" id="GO:0005886">
    <property type="term" value="C:plasma membrane"/>
    <property type="evidence" value="ECO:0007669"/>
    <property type="project" value="TreeGrafter"/>
</dbReference>
<gene>
    <name evidence="3" type="ORF">BS297_23785</name>
    <name evidence="4" type="ORF">I3517_30180</name>
</gene>
<evidence type="ECO:0000313" key="3">
    <source>
        <dbReference type="EMBL" id="KAB2582817.1"/>
    </source>
</evidence>
<dbReference type="Proteomes" id="UP000325576">
    <property type="component" value="Unassembled WGS sequence"/>
</dbReference>
<dbReference type="CDD" id="cd06259">
    <property type="entry name" value="YdcF-like"/>
    <property type="match status" value="1"/>
</dbReference>
<comment type="caution">
    <text evidence="4">The sequence shown here is derived from an EMBL/GenBank/DDBJ whole genome shotgun (WGS) entry which is preliminary data.</text>
</comment>
<dbReference type="Pfam" id="PF02698">
    <property type="entry name" value="DUF218"/>
    <property type="match status" value="1"/>
</dbReference>
<dbReference type="EMBL" id="JAECSB010000096">
    <property type="protein sequence ID" value="MBH5146878.1"/>
    <property type="molecule type" value="Genomic_DNA"/>
</dbReference>
<keyword evidence="1" id="KW-1133">Transmembrane helix</keyword>
<protein>
    <submittedName>
        <fullName evidence="4">YdcF family protein</fullName>
    </submittedName>
</protein>
<dbReference type="InterPro" id="IPR014729">
    <property type="entry name" value="Rossmann-like_a/b/a_fold"/>
</dbReference>
<feature type="transmembrane region" description="Helical" evidence="1">
    <location>
        <begin position="55"/>
        <end position="77"/>
    </location>
</feature>